<sequence length="471" mass="50109">MPSTELASVFGSGGADTEGTVRRLNAMQHSLEDLAVSSRQIAAEIDAIAPSWFGPVADAHAELHSKASRAAEMLGNADIAARLVPDMVGISGGRSYFLAIQTPSEARATGGLLGAFAIVDARNGRVSTPTLGQNAELENPRVRQVNLGSEFNDLYTWTHAYTDNRNNNISPSFPDAARIWIANWKHQTGQLLDGAIAIDPIALSYVLDVTGPVTLPDGEKITADNVVPITLSTSYERFAGDNAERKAYLQTIAKATVEQISNTTASTGALLEALGHGVSDRRIMIYSTRPEEQELLESTDLGHQLPDSMASLADVTIGNVAGNKIDYYLKREISYAADACTGETRGSTVTVKLTNTLTDLSLPKYVIGSMGAPSADLPLGTNFANVQFTLTKGANVLDLTVNGGPEFYWEGSLQGHPVAVTQVRIPAGKSVEVKLRLNEPTSAHGDVQVPIQPLVDTPTVNVDVPTCGDEK</sequence>
<dbReference type="AlphaFoldDB" id="K6WXT6"/>
<evidence type="ECO:0000313" key="2">
    <source>
        <dbReference type="Proteomes" id="UP000008363"/>
    </source>
</evidence>
<organism evidence="1 2">
    <name type="scientific">Gordonia rhizosphera NBRC 16068</name>
    <dbReference type="NCBI Taxonomy" id="1108045"/>
    <lineage>
        <taxon>Bacteria</taxon>
        <taxon>Bacillati</taxon>
        <taxon>Actinomycetota</taxon>
        <taxon>Actinomycetes</taxon>
        <taxon>Mycobacteriales</taxon>
        <taxon>Gordoniaceae</taxon>
        <taxon>Gordonia</taxon>
    </lineage>
</organism>
<accession>K6WXT6</accession>
<protein>
    <recommendedName>
        <fullName evidence="3">DUF4012 domain-containing protein</fullName>
    </recommendedName>
</protein>
<proteinExistence type="predicted"/>
<gene>
    <name evidence="1" type="ORF">GORHZ_127_00270</name>
</gene>
<dbReference type="EMBL" id="BAHC01000127">
    <property type="protein sequence ID" value="GAB91339.1"/>
    <property type="molecule type" value="Genomic_DNA"/>
</dbReference>
<evidence type="ECO:0000313" key="1">
    <source>
        <dbReference type="EMBL" id="GAB91339.1"/>
    </source>
</evidence>
<dbReference type="InterPro" id="IPR025101">
    <property type="entry name" value="DUF4012"/>
</dbReference>
<evidence type="ECO:0008006" key="3">
    <source>
        <dbReference type="Google" id="ProtNLM"/>
    </source>
</evidence>
<keyword evidence="2" id="KW-1185">Reference proteome</keyword>
<reference evidence="1 2" key="1">
    <citation type="submission" date="2012-08" db="EMBL/GenBank/DDBJ databases">
        <title>Whole genome shotgun sequence of Gordonia rhizosphera NBRC 16068.</title>
        <authorList>
            <person name="Takarada H."/>
            <person name="Isaki S."/>
            <person name="Hosoyama A."/>
            <person name="Tsuchikane K."/>
            <person name="Katsumata H."/>
            <person name="Baba S."/>
            <person name="Ohji S."/>
            <person name="Yamazaki S."/>
            <person name="Fujita N."/>
        </authorList>
    </citation>
    <scope>NUCLEOTIDE SEQUENCE [LARGE SCALE GENOMIC DNA]</scope>
    <source>
        <strain evidence="1 2">NBRC 16068</strain>
    </source>
</reference>
<dbReference type="STRING" id="1108045.GORHZ_127_00270"/>
<dbReference type="Pfam" id="PF13196">
    <property type="entry name" value="DUF4012"/>
    <property type="match status" value="1"/>
</dbReference>
<comment type="caution">
    <text evidence="1">The sequence shown here is derived from an EMBL/GenBank/DDBJ whole genome shotgun (WGS) entry which is preliminary data.</text>
</comment>
<name>K6WXT6_9ACTN</name>
<dbReference type="eggNOG" id="COG2976">
    <property type="taxonomic scope" value="Bacteria"/>
</dbReference>
<dbReference type="Proteomes" id="UP000008363">
    <property type="component" value="Unassembled WGS sequence"/>
</dbReference>